<name>A0A1Y6B664_9BACT</name>
<dbReference type="AlphaFoldDB" id="A0A1Y6B664"/>
<dbReference type="Pfam" id="PF01379">
    <property type="entry name" value="Porphobil_deam"/>
    <property type="match status" value="1"/>
</dbReference>
<dbReference type="STRING" id="1513793.SAMN06296036_102101"/>
<evidence type="ECO:0000256" key="3">
    <source>
        <dbReference type="ARBA" id="ARBA00005638"/>
    </source>
</evidence>
<feature type="domain" description="Porphobilinogen deaminase N-terminal" evidence="9">
    <location>
        <begin position="5"/>
        <end position="221"/>
    </location>
</feature>
<dbReference type="GO" id="GO:0004418">
    <property type="term" value="F:hydroxymethylbilane synthase activity"/>
    <property type="evidence" value="ECO:0007669"/>
    <property type="project" value="UniProtKB-UniRule"/>
</dbReference>
<dbReference type="UniPathway" id="UPA00251">
    <property type="reaction ID" value="UER00319"/>
</dbReference>
<comment type="similarity">
    <text evidence="3">Belongs to the HMBS family.</text>
</comment>
<dbReference type="PRINTS" id="PR00151">
    <property type="entry name" value="PORPHBDMNASE"/>
</dbReference>
<dbReference type="GO" id="GO:0005737">
    <property type="term" value="C:cytoplasm"/>
    <property type="evidence" value="ECO:0007669"/>
    <property type="project" value="UniProtKB-UniRule"/>
</dbReference>
<evidence type="ECO:0000256" key="5">
    <source>
        <dbReference type="ARBA" id="ARBA00022679"/>
    </source>
</evidence>
<dbReference type="RefSeq" id="WP_132315556.1">
    <property type="nucleotide sequence ID" value="NZ_FWZT01000002.1"/>
</dbReference>
<evidence type="ECO:0000256" key="6">
    <source>
        <dbReference type="ARBA" id="ARBA00023244"/>
    </source>
</evidence>
<evidence type="ECO:0000313" key="10">
    <source>
        <dbReference type="EMBL" id="SME94224.1"/>
    </source>
</evidence>
<dbReference type="Gene3D" id="3.30.160.40">
    <property type="entry name" value="Porphobilinogen deaminase, C-terminal domain"/>
    <property type="match status" value="1"/>
</dbReference>
<accession>A0A1Y6B664</accession>
<gene>
    <name evidence="10" type="ORF">SAMN06296036_102101</name>
</gene>
<keyword evidence="5" id="KW-0808">Transferase</keyword>
<evidence type="ECO:0000256" key="7">
    <source>
        <dbReference type="ARBA" id="ARBA00048169"/>
    </source>
</evidence>
<dbReference type="Gene3D" id="3.40.190.10">
    <property type="entry name" value="Periplasmic binding protein-like II"/>
    <property type="match status" value="2"/>
</dbReference>
<dbReference type="NCBIfam" id="TIGR00212">
    <property type="entry name" value="hemC"/>
    <property type="match status" value="1"/>
</dbReference>
<proteinExistence type="inferred from homology"/>
<sequence length="329" mass="36546">MTELIKIATRGSKLALWQANFVSSLLQDLGLKTELKIIKTHGDRVQDRFLHEMGGKGVFVKELEQAMLDGEVDIAVHSLKDLPAVTPAPFALPAILKRHNPCDAIVFKPESFSRFDIKDQVLSKDHFQDMGPVTIATSSLRRQSLFRGTSPDIKLEAVRGNVDTRLRKLMEGDWDALILAAASLERLNIVDVHHCFIDPEWYVPCAAQGALAIECREDHPLINQIGKLKDPITHRCATLERKILERLGGDCTMPFGAHISSMMNATVVRSLVLDYKGNEARSYQTYDKNILDLNGEMIVDEAVAGLTKMGLEPILKAIEVEVPDLGTLT</sequence>
<reference evidence="11" key="1">
    <citation type="submission" date="2017-04" db="EMBL/GenBank/DDBJ databases">
        <authorList>
            <person name="Varghese N."/>
            <person name="Submissions S."/>
        </authorList>
    </citation>
    <scope>NUCLEOTIDE SEQUENCE [LARGE SCALE GENOMIC DNA]</scope>
    <source>
        <strain evidence="11">RKEM611</strain>
    </source>
</reference>
<dbReference type="InterPro" id="IPR000860">
    <property type="entry name" value="HemC"/>
</dbReference>
<dbReference type="EMBL" id="FWZT01000002">
    <property type="protein sequence ID" value="SME94224.1"/>
    <property type="molecule type" value="Genomic_DNA"/>
</dbReference>
<dbReference type="GO" id="GO:0006782">
    <property type="term" value="P:protoporphyrinogen IX biosynthetic process"/>
    <property type="evidence" value="ECO:0007669"/>
    <property type="project" value="UniProtKB-UniPathway"/>
</dbReference>
<evidence type="ECO:0000256" key="8">
    <source>
        <dbReference type="NCBIfam" id="TIGR00212"/>
    </source>
</evidence>
<evidence type="ECO:0000256" key="2">
    <source>
        <dbReference type="ARBA" id="ARBA00004735"/>
    </source>
</evidence>
<organism evidence="10 11">
    <name type="scientific">Pseudobacteriovorax antillogorgiicola</name>
    <dbReference type="NCBI Taxonomy" id="1513793"/>
    <lineage>
        <taxon>Bacteria</taxon>
        <taxon>Pseudomonadati</taxon>
        <taxon>Bdellovibrionota</taxon>
        <taxon>Oligoflexia</taxon>
        <taxon>Oligoflexales</taxon>
        <taxon>Pseudobacteriovoracaceae</taxon>
        <taxon>Pseudobacteriovorax</taxon>
    </lineage>
</organism>
<keyword evidence="6" id="KW-0627">Porphyrin biosynthesis</keyword>
<keyword evidence="11" id="KW-1185">Reference proteome</keyword>
<dbReference type="SUPFAM" id="SSF54782">
    <property type="entry name" value="Porphobilinogen deaminase (hydroxymethylbilane synthase), C-terminal domain"/>
    <property type="match status" value="1"/>
</dbReference>
<evidence type="ECO:0000256" key="4">
    <source>
        <dbReference type="ARBA" id="ARBA00012655"/>
    </source>
</evidence>
<evidence type="ECO:0000256" key="1">
    <source>
        <dbReference type="ARBA" id="ARBA00002869"/>
    </source>
</evidence>
<dbReference type="OrthoDB" id="9810298at2"/>
<dbReference type="FunFam" id="3.40.190.10:FF:000086">
    <property type="entry name" value="Probable porphobilinogen deaminase"/>
    <property type="match status" value="1"/>
</dbReference>
<dbReference type="InterPro" id="IPR022417">
    <property type="entry name" value="Porphobilin_deaminase_N"/>
</dbReference>
<evidence type="ECO:0000259" key="9">
    <source>
        <dbReference type="Pfam" id="PF01379"/>
    </source>
</evidence>
<protein>
    <recommendedName>
        <fullName evidence="4 8">Hydroxymethylbilane synthase</fullName>
        <ecNumber evidence="4 8">2.5.1.61</ecNumber>
    </recommendedName>
</protein>
<dbReference type="PIRSF" id="PIRSF001438">
    <property type="entry name" value="4pyrrol_synth_OHMeBilane_synth"/>
    <property type="match status" value="1"/>
</dbReference>
<comment type="catalytic activity">
    <reaction evidence="7">
        <text>4 porphobilinogen + H2O = hydroxymethylbilane + 4 NH4(+)</text>
        <dbReference type="Rhea" id="RHEA:13185"/>
        <dbReference type="ChEBI" id="CHEBI:15377"/>
        <dbReference type="ChEBI" id="CHEBI:28938"/>
        <dbReference type="ChEBI" id="CHEBI:57845"/>
        <dbReference type="ChEBI" id="CHEBI:58126"/>
        <dbReference type="EC" id="2.5.1.61"/>
    </reaction>
</comment>
<dbReference type="EC" id="2.5.1.61" evidence="4 8"/>
<dbReference type="PANTHER" id="PTHR11557:SF0">
    <property type="entry name" value="PORPHOBILINOGEN DEAMINASE"/>
    <property type="match status" value="1"/>
</dbReference>
<comment type="function">
    <text evidence="1">Tetrapolymerization of the monopyrrole PBG into the hydroxymethylbilane pre-uroporphyrinogen in several discrete steps.</text>
</comment>
<dbReference type="Proteomes" id="UP000192907">
    <property type="component" value="Unassembled WGS sequence"/>
</dbReference>
<dbReference type="SUPFAM" id="SSF53850">
    <property type="entry name" value="Periplasmic binding protein-like II"/>
    <property type="match status" value="1"/>
</dbReference>
<evidence type="ECO:0000313" key="11">
    <source>
        <dbReference type="Proteomes" id="UP000192907"/>
    </source>
</evidence>
<comment type="pathway">
    <text evidence="2">Porphyrin-containing compound metabolism; protoporphyrin-IX biosynthesis; coproporphyrinogen-III from 5-aminolevulinate: step 2/4.</text>
</comment>
<dbReference type="InterPro" id="IPR036803">
    <property type="entry name" value="Porphobilinogen_deaminase_C_sf"/>
</dbReference>
<dbReference type="PANTHER" id="PTHR11557">
    <property type="entry name" value="PORPHOBILINOGEN DEAMINASE"/>
    <property type="match status" value="1"/>
</dbReference>